<evidence type="ECO:0000256" key="2">
    <source>
        <dbReference type="ARBA" id="ARBA00023043"/>
    </source>
</evidence>
<name>A0A4D5XFI8_9VIRU</name>
<protein>
    <submittedName>
        <fullName evidence="5">Ankyrin repeat protein</fullName>
    </submittedName>
</protein>
<dbReference type="PANTHER" id="PTHR24198:SF165">
    <property type="entry name" value="ANKYRIN REPEAT-CONTAINING PROTEIN-RELATED"/>
    <property type="match status" value="1"/>
</dbReference>
<dbReference type="SUPFAM" id="SSF48403">
    <property type="entry name" value="Ankyrin repeat"/>
    <property type="match status" value="1"/>
</dbReference>
<dbReference type="Gene3D" id="1.25.40.20">
    <property type="entry name" value="Ankyrin repeat-containing domain"/>
    <property type="match status" value="1"/>
</dbReference>
<keyword evidence="1" id="KW-0677">Repeat</keyword>
<dbReference type="CDD" id="cd16655">
    <property type="entry name" value="RING-Ubox_WDSUB1-like"/>
    <property type="match status" value="1"/>
</dbReference>
<dbReference type="PANTHER" id="PTHR24198">
    <property type="entry name" value="ANKYRIN REPEAT AND PROTEIN KINASE DOMAIN-CONTAINING PROTEIN"/>
    <property type="match status" value="1"/>
</dbReference>
<dbReference type="SUPFAM" id="SSF57850">
    <property type="entry name" value="RING/U-box"/>
    <property type="match status" value="1"/>
</dbReference>
<dbReference type="InterPro" id="IPR003613">
    <property type="entry name" value="Ubox_domain"/>
</dbReference>
<sequence length="506" mass="59746">MTLTGKKRKRKSENDSEENNRMKKKFKVIYEHLICPITKMLLHNPVSVEDGQVYEKEAIDKWFSEHDTSPTTGLEISTDTHSVLAIKNMVDELIEHNPEYKEDRYVPDITYNTNKTTIMKFMRYKRFDKLLLYKYFLIMDPLPNYMDNTSIIEYLCKRCKKDNVIRYVLDNCIDIECQDTISGMYPIHIICRYGSENIIKYIVEKGVNLNCFTTYNYSPMYYICRLRNYDMIKYFVDKGINLNAVDNGNRNALHTVCKYNKYNVVKYLVDANANFMIKNNNGNLPVNICFSCQDKITILYMLSKYYDYMMTHDYKTPRQHTIEETSSVNPTTTTTTTTRESNIIQLPLLLLPLPLPPPWRRLHRAHRLGQRAQRTRRLQRLQRSHNIFILDDEDNNEDEDEDEDNDDDLTLFDADDEDNNNNTTTINTTITTNTTTTDDNSNNNFMDTTNSFKWLSQNKKINQKDMVDILFVLRIMTKKEKDRTITQDDINNILNLNDKTFDITIK</sequence>
<feature type="region of interest" description="Disordered" evidence="3">
    <location>
        <begin position="389"/>
        <end position="436"/>
    </location>
</feature>
<dbReference type="GO" id="GO:0016567">
    <property type="term" value="P:protein ubiquitination"/>
    <property type="evidence" value="ECO:0007669"/>
    <property type="project" value="InterPro"/>
</dbReference>
<accession>A0A4D5XFI8</accession>
<dbReference type="Pfam" id="PF00023">
    <property type="entry name" value="Ank"/>
    <property type="match status" value="1"/>
</dbReference>
<feature type="region of interest" description="Disordered" evidence="3">
    <location>
        <begin position="1"/>
        <end position="20"/>
    </location>
</feature>
<reference evidence="5" key="1">
    <citation type="journal article" date="2019" name="MBio">
        <title>Virus Genomes from Deep Sea Sediments Expand the Ocean Megavirome and Support Independent Origins of Viral Gigantism.</title>
        <authorList>
            <person name="Backstrom D."/>
            <person name="Yutin N."/>
            <person name="Jorgensen S.L."/>
            <person name="Dharamshi J."/>
            <person name="Homa F."/>
            <person name="Zaremba-Niedwiedzka K."/>
            <person name="Spang A."/>
            <person name="Wolf Y.I."/>
            <person name="Koonin E.V."/>
            <person name="Ettema T.J."/>
        </authorList>
    </citation>
    <scope>NUCLEOTIDE SEQUENCE</scope>
</reference>
<evidence type="ECO:0000256" key="1">
    <source>
        <dbReference type="ARBA" id="ARBA00022737"/>
    </source>
</evidence>
<dbReference type="PROSITE" id="PS51698">
    <property type="entry name" value="U_BOX"/>
    <property type="match status" value="1"/>
</dbReference>
<dbReference type="Pfam" id="PF12796">
    <property type="entry name" value="Ank_2"/>
    <property type="match status" value="1"/>
</dbReference>
<dbReference type="PROSITE" id="PS50088">
    <property type="entry name" value="ANK_REPEAT"/>
    <property type="match status" value="3"/>
</dbReference>
<dbReference type="InterPro" id="IPR013083">
    <property type="entry name" value="Znf_RING/FYVE/PHD"/>
</dbReference>
<dbReference type="SMART" id="SM00248">
    <property type="entry name" value="ANK"/>
    <property type="match status" value="4"/>
</dbReference>
<organism evidence="5">
    <name type="scientific">Mimivirus LCMiAC02</name>
    <dbReference type="NCBI Taxonomy" id="2506609"/>
    <lineage>
        <taxon>Viruses</taxon>
        <taxon>Varidnaviria</taxon>
        <taxon>Bamfordvirae</taxon>
        <taxon>Nucleocytoviricota</taxon>
        <taxon>Megaviricetes</taxon>
        <taxon>Imitervirales</taxon>
        <taxon>Mimiviridae</taxon>
        <taxon>Klosneuvirinae</taxon>
    </lineage>
</organism>
<dbReference type="GO" id="GO:0004842">
    <property type="term" value="F:ubiquitin-protein transferase activity"/>
    <property type="evidence" value="ECO:0007669"/>
    <property type="project" value="InterPro"/>
</dbReference>
<dbReference type="InterPro" id="IPR036770">
    <property type="entry name" value="Ankyrin_rpt-contain_sf"/>
</dbReference>
<dbReference type="SMART" id="SM00504">
    <property type="entry name" value="Ubox"/>
    <property type="match status" value="1"/>
</dbReference>
<evidence type="ECO:0000313" key="5">
    <source>
        <dbReference type="EMBL" id="QBK89302.1"/>
    </source>
</evidence>
<feature type="domain" description="U-box" evidence="4">
    <location>
        <begin position="28"/>
        <end position="100"/>
    </location>
</feature>
<dbReference type="InterPro" id="IPR002110">
    <property type="entry name" value="Ankyrin_rpt"/>
</dbReference>
<feature type="compositionally biased region" description="Acidic residues" evidence="3">
    <location>
        <begin position="390"/>
        <end position="419"/>
    </location>
</feature>
<dbReference type="Gene3D" id="3.30.40.10">
    <property type="entry name" value="Zinc/RING finger domain, C3HC4 (zinc finger)"/>
    <property type="match status" value="1"/>
</dbReference>
<dbReference type="PROSITE" id="PS50297">
    <property type="entry name" value="ANK_REP_REGION"/>
    <property type="match status" value="1"/>
</dbReference>
<evidence type="ECO:0000259" key="4">
    <source>
        <dbReference type="PROSITE" id="PS51698"/>
    </source>
</evidence>
<proteinExistence type="predicted"/>
<evidence type="ECO:0000256" key="3">
    <source>
        <dbReference type="SAM" id="MobiDB-lite"/>
    </source>
</evidence>
<dbReference type="Pfam" id="PF04564">
    <property type="entry name" value="U-box"/>
    <property type="match status" value="1"/>
</dbReference>
<dbReference type="EMBL" id="MK500413">
    <property type="protein sequence ID" value="QBK89302.1"/>
    <property type="molecule type" value="Genomic_DNA"/>
</dbReference>
<feature type="compositionally biased region" description="Low complexity" evidence="3">
    <location>
        <begin position="420"/>
        <end position="436"/>
    </location>
</feature>
<feature type="compositionally biased region" description="Basic residues" evidence="3">
    <location>
        <begin position="1"/>
        <end position="11"/>
    </location>
</feature>
<keyword evidence="2" id="KW-0040">ANK repeat</keyword>
<gene>
    <name evidence="5" type="ORF">LCMiAC02_03970</name>
</gene>